<dbReference type="SMART" id="SM00020">
    <property type="entry name" value="Tryp_SPc"/>
    <property type="match status" value="1"/>
</dbReference>
<dbReference type="AlphaFoldDB" id="A0A8C4PUR1"/>
<dbReference type="SUPFAM" id="SSF50494">
    <property type="entry name" value="Trypsin-like serine proteases"/>
    <property type="match status" value="1"/>
</dbReference>
<evidence type="ECO:0000259" key="2">
    <source>
        <dbReference type="PROSITE" id="PS50240"/>
    </source>
</evidence>
<keyword evidence="1" id="KW-1015">Disulfide bond</keyword>
<feature type="domain" description="Peptidase S1" evidence="2">
    <location>
        <begin position="9"/>
        <end position="147"/>
    </location>
</feature>
<dbReference type="Ensembl" id="ENSEAST00005035144.1">
    <property type="protein sequence ID" value="ENSEASP00005032273.1"/>
    <property type="gene ID" value="ENSEASG00005021999.1"/>
</dbReference>
<dbReference type="PANTHER" id="PTHR24252:SF26">
    <property type="entry name" value="TRANSMEMBRANE SERINE PROTEASE 9"/>
    <property type="match status" value="1"/>
</dbReference>
<dbReference type="Pfam" id="PF00089">
    <property type="entry name" value="Trypsin"/>
    <property type="match status" value="1"/>
</dbReference>
<name>A0A8C4PUR1_EQUAS</name>
<dbReference type="PROSITE" id="PS50240">
    <property type="entry name" value="TRYPSIN_DOM"/>
    <property type="match status" value="1"/>
</dbReference>
<gene>
    <name evidence="3" type="primary">TMPRSS9</name>
</gene>
<dbReference type="InterPro" id="IPR009003">
    <property type="entry name" value="Peptidase_S1_PA"/>
</dbReference>
<proteinExistence type="predicted"/>
<evidence type="ECO:0000256" key="1">
    <source>
        <dbReference type="ARBA" id="ARBA00023157"/>
    </source>
</evidence>
<dbReference type="GO" id="GO:0004252">
    <property type="term" value="F:serine-type endopeptidase activity"/>
    <property type="evidence" value="ECO:0007669"/>
    <property type="project" value="InterPro"/>
</dbReference>
<accession>A0A8C4PUR1</accession>
<dbReference type="InterPro" id="IPR001254">
    <property type="entry name" value="Trypsin_dom"/>
</dbReference>
<dbReference type="PANTHER" id="PTHR24252">
    <property type="entry name" value="ACROSIN-RELATED"/>
    <property type="match status" value="1"/>
</dbReference>
<dbReference type="GO" id="GO:0006508">
    <property type="term" value="P:proteolysis"/>
    <property type="evidence" value="ECO:0007669"/>
    <property type="project" value="InterPro"/>
</dbReference>
<dbReference type="CDD" id="cd00190">
    <property type="entry name" value="Tryp_SPc"/>
    <property type="match status" value="1"/>
</dbReference>
<dbReference type="Gene3D" id="2.40.10.10">
    <property type="entry name" value="Trypsin-like serine proteases"/>
    <property type="match status" value="2"/>
</dbReference>
<reference evidence="3" key="1">
    <citation type="submission" date="2023-03" db="UniProtKB">
        <authorList>
            <consortium name="Ensembl"/>
        </authorList>
    </citation>
    <scope>IDENTIFICATION</scope>
</reference>
<sequence>MAPSWENRTRLHCFPPLWCRPGTDNLGTPRVGSEASTVRARVARIVTHPAYDSDTADFDVAVLELGSPLPFSRHVQPVCLPAATHIFPPRRKCLISGWGYLKEDFRKLQKATVELLDQALCAGLYGPSLTDRMLCAGYLDGKVDSCQVNLLA</sequence>
<dbReference type="InterPro" id="IPR043504">
    <property type="entry name" value="Peptidase_S1_PA_chymotrypsin"/>
</dbReference>
<evidence type="ECO:0000313" key="3">
    <source>
        <dbReference type="Ensembl" id="ENSEASP00005032273.1"/>
    </source>
</evidence>
<protein>
    <submittedName>
        <fullName evidence="3">Transmembrane serine protease 9</fullName>
    </submittedName>
</protein>
<organism evidence="3">
    <name type="scientific">Equus asinus asinus</name>
    <dbReference type="NCBI Taxonomy" id="83772"/>
    <lineage>
        <taxon>Eukaryota</taxon>
        <taxon>Metazoa</taxon>
        <taxon>Chordata</taxon>
        <taxon>Craniata</taxon>
        <taxon>Vertebrata</taxon>
        <taxon>Euteleostomi</taxon>
        <taxon>Mammalia</taxon>
        <taxon>Eutheria</taxon>
        <taxon>Laurasiatheria</taxon>
        <taxon>Perissodactyla</taxon>
        <taxon>Equidae</taxon>
        <taxon>Equus</taxon>
    </lineage>
</organism>